<comment type="caution">
    <text evidence="2">The sequence shown here is derived from an EMBL/GenBank/DDBJ whole genome shotgun (WGS) entry which is preliminary data.</text>
</comment>
<proteinExistence type="predicted"/>
<accession>A0ABD3E6L7</accession>
<keyword evidence="3" id="KW-1185">Reference proteome</keyword>
<name>A0ABD3E6L7_9LAMI</name>
<sequence length="97" mass="11290">MERKKNAKHHDKHKHVKHHRALDAFELYEIEHMPRTLVKAPSDHHAKPYAPEAISPDYNETGRNGTHYWRPKEDEGGAAGNMHNKENIDVEAETFIM</sequence>
<dbReference type="EMBL" id="JAVIJP010000007">
    <property type="protein sequence ID" value="KAL3649802.1"/>
    <property type="molecule type" value="Genomic_DNA"/>
</dbReference>
<gene>
    <name evidence="2" type="ORF">CASFOL_006205</name>
</gene>
<organism evidence="2 3">
    <name type="scientific">Castilleja foliolosa</name>
    <dbReference type="NCBI Taxonomy" id="1961234"/>
    <lineage>
        <taxon>Eukaryota</taxon>
        <taxon>Viridiplantae</taxon>
        <taxon>Streptophyta</taxon>
        <taxon>Embryophyta</taxon>
        <taxon>Tracheophyta</taxon>
        <taxon>Spermatophyta</taxon>
        <taxon>Magnoliopsida</taxon>
        <taxon>eudicotyledons</taxon>
        <taxon>Gunneridae</taxon>
        <taxon>Pentapetalae</taxon>
        <taxon>asterids</taxon>
        <taxon>lamiids</taxon>
        <taxon>Lamiales</taxon>
        <taxon>Orobanchaceae</taxon>
        <taxon>Pedicularideae</taxon>
        <taxon>Castillejinae</taxon>
        <taxon>Castilleja</taxon>
    </lineage>
</organism>
<protein>
    <submittedName>
        <fullName evidence="2">Uncharacterized protein</fullName>
    </submittedName>
</protein>
<dbReference type="AlphaFoldDB" id="A0ABD3E6L7"/>
<dbReference type="Proteomes" id="UP001632038">
    <property type="component" value="Unassembled WGS sequence"/>
</dbReference>
<evidence type="ECO:0000313" key="3">
    <source>
        <dbReference type="Proteomes" id="UP001632038"/>
    </source>
</evidence>
<feature type="region of interest" description="Disordered" evidence="1">
    <location>
        <begin position="40"/>
        <end position="86"/>
    </location>
</feature>
<evidence type="ECO:0000313" key="2">
    <source>
        <dbReference type="EMBL" id="KAL3649802.1"/>
    </source>
</evidence>
<reference evidence="3" key="1">
    <citation type="journal article" date="2024" name="IScience">
        <title>Strigolactones Initiate the Formation of Haustorium-like Structures in Castilleja.</title>
        <authorList>
            <person name="Buerger M."/>
            <person name="Peterson D."/>
            <person name="Chory J."/>
        </authorList>
    </citation>
    <scope>NUCLEOTIDE SEQUENCE [LARGE SCALE GENOMIC DNA]</scope>
</reference>
<evidence type="ECO:0000256" key="1">
    <source>
        <dbReference type="SAM" id="MobiDB-lite"/>
    </source>
</evidence>